<dbReference type="InterPro" id="IPR003797">
    <property type="entry name" value="DegV"/>
</dbReference>
<dbReference type="InterPro" id="IPR043168">
    <property type="entry name" value="DegV_C"/>
</dbReference>
<dbReference type="GO" id="GO:0008289">
    <property type="term" value="F:lipid binding"/>
    <property type="evidence" value="ECO:0007669"/>
    <property type="project" value="UniProtKB-KW"/>
</dbReference>
<protein>
    <submittedName>
        <fullName evidence="2">DegV family protein</fullName>
    </submittedName>
</protein>
<comment type="caution">
    <text evidence="2">The sequence shown here is derived from an EMBL/GenBank/DDBJ whole genome shotgun (WGS) entry which is preliminary data.</text>
</comment>
<keyword evidence="1" id="KW-0446">Lipid-binding</keyword>
<dbReference type="PROSITE" id="PS51482">
    <property type="entry name" value="DEGV"/>
    <property type="match status" value="1"/>
</dbReference>
<dbReference type="PANTHER" id="PTHR33434">
    <property type="entry name" value="DEGV DOMAIN-CONTAINING PROTEIN DR_1986-RELATED"/>
    <property type="match status" value="1"/>
</dbReference>
<evidence type="ECO:0000313" key="3">
    <source>
        <dbReference type="Proteomes" id="UP000824242"/>
    </source>
</evidence>
<dbReference type="EMBL" id="DVGZ01000004">
    <property type="protein sequence ID" value="HIR46099.1"/>
    <property type="molecule type" value="Genomic_DNA"/>
</dbReference>
<reference evidence="2" key="2">
    <citation type="journal article" date="2021" name="PeerJ">
        <title>Extensive microbial diversity within the chicken gut microbiome revealed by metagenomics and culture.</title>
        <authorList>
            <person name="Gilroy R."/>
            <person name="Ravi A."/>
            <person name="Getino M."/>
            <person name="Pursley I."/>
            <person name="Horton D.L."/>
            <person name="Alikhan N.F."/>
            <person name="Baker D."/>
            <person name="Gharbi K."/>
            <person name="Hall N."/>
            <person name="Watson M."/>
            <person name="Adriaenssens E.M."/>
            <person name="Foster-Nyarko E."/>
            <person name="Jarju S."/>
            <person name="Secka A."/>
            <person name="Antonio M."/>
            <person name="Oren A."/>
            <person name="Chaudhuri R.R."/>
            <person name="La Ragione R."/>
            <person name="Hildebrand F."/>
            <person name="Pallen M.J."/>
        </authorList>
    </citation>
    <scope>NUCLEOTIDE SEQUENCE</scope>
    <source>
        <strain evidence="2">ChiSxjej1B13-7958</strain>
    </source>
</reference>
<reference evidence="2" key="1">
    <citation type="submission" date="2020-10" db="EMBL/GenBank/DDBJ databases">
        <authorList>
            <person name="Gilroy R."/>
        </authorList>
    </citation>
    <scope>NUCLEOTIDE SEQUENCE</scope>
    <source>
        <strain evidence="2">ChiSxjej1B13-7958</strain>
    </source>
</reference>
<dbReference type="PANTHER" id="PTHR33434:SF2">
    <property type="entry name" value="FATTY ACID-BINDING PROTEIN TM_1468"/>
    <property type="match status" value="1"/>
</dbReference>
<dbReference type="Gene3D" id="3.40.50.10170">
    <property type="match status" value="1"/>
</dbReference>
<proteinExistence type="predicted"/>
<dbReference type="Proteomes" id="UP000824242">
    <property type="component" value="Unassembled WGS sequence"/>
</dbReference>
<name>A0A9D1AKG8_9FIRM</name>
<gene>
    <name evidence="2" type="ORF">IAB89_00345</name>
</gene>
<dbReference type="AlphaFoldDB" id="A0A9D1AKG8"/>
<evidence type="ECO:0000256" key="1">
    <source>
        <dbReference type="ARBA" id="ARBA00023121"/>
    </source>
</evidence>
<evidence type="ECO:0000313" key="2">
    <source>
        <dbReference type="EMBL" id="HIR46099.1"/>
    </source>
</evidence>
<dbReference type="SUPFAM" id="SSF82549">
    <property type="entry name" value="DAK1/DegV-like"/>
    <property type="match status" value="1"/>
</dbReference>
<sequence>MKKVIISADSTCDIGPELQERYHIQLLNWRILLDGKEYLDNVNITPDDLYRAWRERGILPKSTGATSEEYKQHFQPLIDQGYEIVHIGLGSGISCSYQNAVQAARETGHVITIDSQNLSTGFGLLVVEAAELAQQGLSATEIYRKIEELRPRSHASFLLDTLEFMKAGGRCSALAAFGASILQLKPCIEVDNCDGSRMHVGKKYRGKMDQCLMQYVRNKLKGRSDLDLRRVFITHSGSPESDIQAVKKEVQRCADFKEIYVTRANCTISTHCGPRTLGVLFLTK</sequence>
<dbReference type="Pfam" id="PF02645">
    <property type="entry name" value="DegV"/>
    <property type="match status" value="1"/>
</dbReference>
<organism evidence="2 3">
    <name type="scientific">Candidatus Caccousia avicola</name>
    <dbReference type="NCBI Taxonomy" id="2840721"/>
    <lineage>
        <taxon>Bacteria</taxon>
        <taxon>Bacillati</taxon>
        <taxon>Bacillota</taxon>
        <taxon>Clostridia</taxon>
        <taxon>Eubacteriales</taxon>
        <taxon>Oscillospiraceae</taxon>
        <taxon>Oscillospiraceae incertae sedis</taxon>
        <taxon>Candidatus Caccousia</taxon>
    </lineage>
</organism>
<accession>A0A9D1AKG8</accession>
<dbReference type="Gene3D" id="3.30.1180.10">
    <property type="match status" value="1"/>
</dbReference>
<dbReference type="NCBIfam" id="TIGR00762">
    <property type="entry name" value="DegV"/>
    <property type="match status" value="1"/>
</dbReference>
<dbReference type="InterPro" id="IPR050270">
    <property type="entry name" value="DegV_domain_contain"/>
</dbReference>